<dbReference type="GO" id="GO:0050808">
    <property type="term" value="P:synapse organization"/>
    <property type="evidence" value="ECO:0007669"/>
    <property type="project" value="TreeGrafter"/>
</dbReference>
<dbReference type="SMART" id="SM00409">
    <property type="entry name" value="IG"/>
    <property type="match status" value="2"/>
</dbReference>
<evidence type="ECO:0000256" key="1">
    <source>
        <dbReference type="SAM" id="Phobius"/>
    </source>
</evidence>
<dbReference type="InterPro" id="IPR003599">
    <property type="entry name" value="Ig_sub"/>
</dbReference>
<feature type="transmembrane region" description="Helical" evidence="1">
    <location>
        <begin position="21"/>
        <end position="40"/>
    </location>
</feature>
<dbReference type="PANTHER" id="PTHR23279:SF41">
    <property type="entry name" value="DEFECTIVE PROBOSCIS EXTENSION RESPONSE 4-RELATED"/>
    <property type="match status" value="1"/>
</dbReference>
<keyword evidence="4" id="KW-1185">Reference proteome</keyword>
<reference evidence="3" key="2">
    <citation type="submission" date="2020-05" db="UniProtKB">
        <authorList>
            <consortium name="EnsemblMetazoa"/>
        </authorList>
    </citation>
    <scope>IDENTIFICATION</scope>
    <source>
        <strain evidence="3">A-37</strain>
    </source>
</reference>
<dbReference type="Pfam" id="PF13927">
    <property type="entry name" value="Ig_3"/>
    <property type="match status" value="1"/>
</dbReference>
<dbReference type="AlphaFoldDB" id="A0A182MCL2"/>
<dbReference type="Gene3D" id="2.60.40.10">
    <property type="entry name" value="Immunoglobulins"/>
    <property type="match status" value="2"/>
</dbReference>
<feature type="domain" description="Ig-like" evidence="2">
    <location>
        <begin position="145"/>
        <end position="252"/>
    </location>
</feature>
<dbReference type="InterPro" id="IPR013783">
    <property type="entry name" value="Ig-like_fold"/>
</dbReference>
<dbReference type="SUPFAM" id="SSF48726">
    <property type="entry name" value="Immunoglobulin"/>
    <property type="match status" value="2"/>
</dbReference>
<dbReference type="Proteomes" id="UP000075883">
    <property type="component" value="Unassembled WGS sequence"/>
</dbReference>
<reference evidence="4" key="1">
    <citation type="submission" date="2013-09" db="EMBL/GenBank/DDBJ databases">
        <title>The Genome Sequence of Anopheles culicifacies species A.</title>
        <authorList>
            <consortium name="The Broad Institute Genomics Platform"/>
            <person name="Neafsey D.E."/>
            <person name="Besansky N."/>
            <person name="Howell P."/>
            <person name="Walton C."/>
            <person name="Young S.K."/>
            <person name="Zeng Q."/>
            <person name="Gargeya S."/>
            <person name="Fitzgerald M."/>
            <person name="Haas B."/>
            <person name="Abouelleil A."/>
            <person name="Allen A.W."/>
            <person name="Alvarado L."/>
            <person name="Arachchi H.M."/>
            <person name="Berlin A.M."/>
            <person name="Chapman S.B."/>
            <person name="Gainer-Dewar J."/>
            <person name="Goldberg J."/>
            <person name="Griggs A."/>
            <person name="Gujja S."/>
            <person name="Hansen M."/>
            <person name="Howarth C."/>
            <person name="Imamovic A."/>
            <person name="Ireland A."/>
            <person name="Larimer J."/>
            <person name="McCowan C."/>
            <person name="Murphy C."/>
            <person name="Pearson M."/>
            <person name="Poon T.W."/>
            <person name="Priest M."/>
            <person name="Roberts A."/>
            <person name="Saif S."/>
            <person name="Shea T."/>
            <person name="Sisk P."/>
            <person name="Sykes S."/>
            <person name="Wortman J."/>
            <person name="Nusbaum C."/>
            <person name="Birren B."/>
        </authorList>
    </citation>
    <scope>NUCLEOTIDE SEQUENCE [LARGE SCALE GENOMIC DNA]</scope>
    <source>
        <strain evidence="4">A-37</strain>
    </source>
</reference>
<dbReference type="InterPro" id="IPR037448">
    <property type="entry name" value="Zig-8"/>
</dbReference>
<dbReference type="STRING" id="139723.A0A182MCL2"/>
<dbReference type="InterPro" id="IPR007110">
    <property type="entry name" value="Ig-like_dom"/>
</dbReference>
<dbReference type="EMBL" id="AXCM01000701">
    <property type="status" value="NOT_ANNOTATED_CDS"/>
    <property type="molecule type" value="Genomic_DNA"/>
</dbReference>
<proteinExistence type="predicted"/>
<name>A0A182MCL2_9DIPT</name>
<dbReference type="PANTHER" id="PTHR23279">
    <property type="entry name" value="DEFECTIVE PROBOSCIS EXTENSION RESPONSE DPR -RELATED"/>
    <property type="match status" value="1"/>
</dbReference>
<dbReference type="CDD" id="cd00096">
    <property type="entry name" value="Ig"/>
    <property type="match status" value="1"/>
</dbReference>
<dbReference type="InterPro" id="IPR013106">
    <property type="entry name" value="Ig_V-set"/>
</dbReference>
<dbReference type="PROSITE" id="PS50835">
    <property type="entry name" value="IG_LIKE"/>
    <property type="match status" value="2"/>
</dbReference>
<dbReference type="InterPro" id="IPR003598">
    <property type="entry name" value="Ig_sub2"/>
</dbReference>
<evidence type="ECO:0000259" key="2">
    <source>
        <dbReference type="PROSITE" id="PS50835"/>
    </source>
</evidence>
<organism evidence="3 4">
    <name type="scientific">Anopheles culicifacies</name>
    <dbReference type="NCBI Taxonomy" id="139723"/>
    <lineage>
        <taxon>Eukaryota</taxon>
        <taxon>Metazoa</taxon>
        <taxon>Ecdysozoa</taxon>
        <taxon>Arthropoda</taxon>
        <taxon>Hexapoda</taxon>
        <taxon>Insecta</taxon>
        <taxon>Pterygota</taxon>
        <taxon>Neoptera</taxon>
        <taxon>Endopterygota</taxon>
        <taxon>Diptera</taxon>
        <taxon>Nematocera</taxon>
        <taxon>Culicoidea</taxon>
        <taxon>Culicidae</taxon>
        <taxon>Anophelinae</taxon>
        <taxon>Anopheles</taxon>
        <taxon>culicifacies species complex</taxon>
    </lineage>
</organism>
<feature type="domain" description="Ig-like" evidence="2">
    <location>
        <begin position="55"/>
        <end position="142"/>
    </location>
</feature>
<dbReference type="SMART" id="SM00408">
    <property type="entry name" value="IGc2"/>
    <property type="match status" value="2"/>
</dbReference>
<dbReference type="FunFam" id="2.60.40.10:FF:000129">
    <property type="entry name" value="CLUMA_CG018772, isoform A"/>
    <property type="match status" value="1"/>
</dbReference>
<dbReference type="Pfam" id="PF07686">
    <property type="entry name" value="V-set"/>
    <property type="match status" value="1"/>
</dbReference>
<dbReference type="GO" id="GO:0032589">
    <property type="term" value="C:neuron projection membrane"/>
    <property type="evidence" value="ECO:0007669"/>
    <property type="project" value="TreeGrafter"/>
</dbReference>
<evidence type="ECO:0000313" key="3">
    <source>
        <dbReference type="EnsemblMetazoa" id="ACUA015005-PA"/>
    </source>
</evidence>
<keyword evidence="1" id="KW-0812">Transmembrane</keyword>
<keyword evidence="1" id="KW-0472">Membrane</keyword>
<dbReference type="EnsemblMetazoa" id="ACUA015005-RA">
    <property type="protein sequence ID" value="ACUA015005-PA"/>
    <property type="gene ID" value="ACUA015005"/>
</dbReference>
<keyword evidence="1" id="KW-1133">Transmembrane helix</keyword>
<sequence>MTRVVARKAHRKCKCNTMNANLPLIAAVINFVVICLADTLSPEMQMYWENHMVQPYFDNTTKREVTAIAGQTCQLHCRVKSLGDRAVSWIRKRDLHILTVGILTYTNDQRFQSLHTDGSDEWTLRITSPQARDSGVYECQVSTEPKISQAFRVNVVVSKANILGNSELFVKSGSDINLTCEALQSPLPPSFIYWYKGGRVINYSQRGGISVLTEQQTRTSRLVISRASPSDSGNYTCAPSNSAARSLCKDLSMMSAFKTTPKIDCTDQVGRGVATWPIVKITKRAIQLNPVRQFIALLALYFMPSTSPAPPQTIAADEDGTL</sequence>
<dbReference type="VEuPathDB" id="VectorBase:ACUA015005"/>
<protein>
    <recommendedName>
        <fullName evidence="2">Ig-like domain-containing protein</fullName>
    </recommendedName>
</protein>
<evidence type="ECO:0000313" key="4">
    <source>
        <dbReference type="Proteomes" id="UP000075883"/>
    </source>
</evidence>
<dbReference type="InterPro" id="IPR036179">
    <property type="entry name" value="Ig-like_dom_sf"/>
</dbReference>
<accession>A0A182MCL2</accession>